<dbReference type="Gene3D" id="4.10.60.10">
    <property type="entry name" value="Zinc finger, CCHC-type"/>
    <property type="match status" value="1"/>
</dbReference>
<dbReference type="GO" id="GO:0003676">
    <property type="term" value="F:nucleic acid binding"/>
    <property type="evidence" value="ECO:0007669"/>
    <property type="project" value="InterPro"/>
</dbReference>
<gene>
    <name evidence="2" type="ORF">EVAR_48574_1</name>
</gene>
<dbReference type="PANTHER" id="PTHR33198:SF21">
    <property type="entry name" value="RETROTRANSPOSON GAG DOMAIN-CONTAINING PROTEIN"/>
    <property type="match status" value="1"/>
</dbReference>
<comment type="caution">
    <text evidence="2">The sequence shown here is derived from an EMBL/GenBank/DDBJ whole genome shotgun (WGS) entry which is preliminary data.</text>
</comment>
<dbReference type="PANTHER" id="PTHR33198">
    <property type="entry name" value="ANK_REP_REGION DOMAIN-CONTAINING PROTEIN-RELATED"/>
    <property type="match status" value="1"/>
</dbReference>
<dbReference type="EMBL" id="BGZK01000803">
    <property type="protein sequence ID" value="GBP61075.1"/>
    <property type="molecule type" value="Genomic_DNA"/>
</dbReference>
<organism evidence="2 3">
    <name type="scientific">Eumeta variegata</name>
    <name type="common">Bagworm moth</name>
    <name type="synonym">Eumeta japonica</name>
    <dbReference type="NCBI Taxonomy" id="151549"/>
    <lineage>
        <taxon>Eukaryota</taxon>
        <taxon>Metazoa</taxon>
        <taxon>Ecdysozoa</taxon>
        <taxon>Arthropoda</taxon>
        <taxon>Hexapoda</taxon>
        <taxon>Insecta</taxon>
        <taxon>Pterygota</taxon>
        <taxon>Neoptera</taxon>
        <taxon>Endopterygota</taxon>
        <taxon>Lepidoptera</taxon>
        <taxon>Glossata</taxon>
        <taxon>Ditrysia</taxon>
        <taxon>Tineoidea</taxon>
        <taxon>Psychidae</taxon>
        <taxon>Oiketicinae</taxon>
        <taxon>Eumeta</taxon>
    </lineage>
</organism>
<name>A0A4C1XFU6_EUMVA</name>
<protein>
    <recommendedName>
        <fullName evidence="1">CCHC-type domain-containing protein</fullName>
    </recommendedName>
</protein>
<dbReference type="OrthoDB" id="8039770at2759"/>
<proteinExistence type="predicted"/>
<feature type="domain" description="CCHC-type" evidence="1">
    <location>
        <begin position="264"/>
        <end position="282"/>
    </location>
</feature>
<accession>A0A4C1XFU6</accession>
<dbReference type="GO" id="GO:0008270">
    <property type="term" value="F:zinc ion binding"/>
    <property type="evidence" value="ECO:0007669"/>
    <property type="project" value="InterPro"/>
</dbReference>
<dbReference type="AlphaFoldDB" id="A0A4C1XFU6"/>
<reference evidence="2 3" key="1">
    <citation type="journal article" date="2019" name="Commun. Biol.">
        <title>The bagworm genome reveals a unique fibroin gene that provides high tensile strength.</title>
        <authorList>
            <person name="Kono N."/>
            <person name="Nakamura H."/>
            <person name="Ohtoshi R."/>
            <person name="Tomita M."/>
            <person name="Numata K."/>
            <person name="Arakawa K."/>
        </authorList>
    </citation>
    <scope>NUCLEOTIDE SEQUENCE [LARGE SCALE GENOMIC DNA]</scope>
</reference>
<dbReference type="STRING" id="151549.A0A4C1XFU6"/>
<evidence type="ECO:0000313" key="3">
    <source>
        <dbReference type="Proteomes" id="UP000299102"/>
    </source>
</evidence>
<dbReference type="Proteomes" id="UP000299102">
    <property type="component" value="Unassembled WGS sequence"/>
</dbReference>
<feature type="domain" description="CCHC-type" evidence="1">
    <location>
        <begin position="286"/>
        <end position="302"/>
    </location>
</feature>
<evidence type="ECO:0000313" key="2">
    <source>
        <dbReference type="EMBL" id="GBP61075.1"/>
    </source>
</evidence>
<dbReference type="SMART" id="SM00343">
    <property type="entry name" value="ZnF_C2HC"/>
    <property type="match status" value="2"/>
</dbReference>
<evidence type="ECO:0000259" key="1">
    <source>
        <dbReference type="SMART" id="SM00343"/>
    </source>
</evidence>
<dbReference type="InterPro" id="IPR001878">
    <property type="entry name" value="Znf_CCHC"/>
</dbReference>
<keyword evidence="3" id="KW-1185">Reference proteome</keyword>
<sequence>MRRRHVTVVFRPLSGAVVSWDCMRVVVLVSRKIVQKSRILHVATRTKVAPKMSLLSLEKFDCNGESTSVGVRWERWKRALFIYLEASNIDKDVKKKASLLHFGGLDLQEVFYNIPGANIEPSEGVDVFEVAISKLDSYFAPKQSRVYERHTFRLLKQEPEEKFEKFLVRLRKQADKCQFTDKDGNIIDQITEKCYLPELRKKILRIGDEITLDRVITEANTLELVNKQLEEFKDLAKSNGNEEVNKVNSRFKRNFDKPRNVQHGCGRCGNPRHVATDTKCPARDKECLKCGLKGHFRQYCRTRQAFKRKIENTVMIKRKVELKGRRMKLINCVIPRTRWHRKRKKPSTSSILMTMSKLTALLEVETKMLIDSGCKQNLITKATWETLKKNKVILYNQHPNPNVTFMAYGDPDGYSAFTVLVSVYVQLEQLNELSCTDSVDTLDCLPIICMNICDELYHDITVRNDETGQIRRRNVVHLKKIQGEWSVFQDQNKITDDEMNIGTNPTSPK</sequence>